<dbReference type="KEGG" id="ssyi:EKG83_20615"/>
<accession>A0A5Q0H0X8</accession>
<dbReference type="Pfam" id="PF01966">
    <property type="entry name" value="HD"/>
    <property type="match status" value="1"/>
</dbReference>
<gene>
    <name evidence="2" type="ORF">EKG83_20615</name>
</gene>
<evidence type="ECO:0000313" key="3">
    <source>
        <dbReference type="Proteomes" id="UP000325787"/>
    </source>
</evidence>
<dbReference type="EMBL" id="CP034550">
    <property type="protein sequence ID" value="QFZ19514.1"/>
    <property type="molecule type" value="Genomic_DNA"/>
</dbReference>
<sequence length="176" mass="19013">MVGEARELAGDLLGGLGDRWRHTVAVAARARELAVTVPAEDRDLLVAAAWLHDIGYAEPVADTGFHPLDGARHLDRLGWPRRISALVAHHSGAGLVAEAVGLGDELGAYPREDGPVADALTYADQTVDHRGRRVTVPERLADVLRRHGPDSANARVHHLRGPRLLAVAERVERRLG</sequence>
<dbReference type="InterPro" id="IPR006674">
    <property type="entry name" value="HD_domain"/>
</dbReference>
<dbReference type="Gene3D" id="1.10.3210.10">
    <property type="entry name" value="Hypothetical protein af1432"/>
    <property type="match status" value="1"/>
</dbReference>
<organism evidence="2 3">
    <name type="scientific">Saccharothrix syringae</name>
    <name type="common">Nocardiopsis syringae</name>
    <dbReference type="NCBI Taxonomy" id="103733"/>
    <lineage>
        <taxon>Bacteria</taxon>
        <taxon>Bacillati</taxon>
        <taxon>Actinomycetota</taxon>
        <taxon>Actinomycetes</taxon>
        <taxon>Pseudonocardiales</taxon>
        <taxon>Pseudonocardiaceae</taxon>
        <taxon>Saccharothrix</taxon>
    </lineage>
</organism>
<dbReference type="InterPro" id="IPR006675">
    <property type="entry name" value="HDIG_dom"/>
</dbReference>
<dbReference type="Proteomes" id="UP000325787">
    <property type="component" value="Chromosome"/>
</dbReference>
<protein>
    <submittedName>
        <fullName evidence="2">HD domain-containing protein</fullName>
    </submittedName>
</protein>
<dbReference type="OrthoDB" id="2989229at2"/>
<dbReference type="NCBIfam" id="TIGR00277">
    <property type="entry name" value="HDIG"/>
    <property type="match status" value="1"/>
</dbReference>
<dbReference type="CDD" id="cd00077">
    <property type="entry name" value="HDc"/>
    <property type="match status" value="1"/>
</dbReference>
<proteinExistence type="predicted"/>
<dbReference type="AlphaFoldDB" id="A0A5Q0H0X8"/>
<name>A0A5Q0H0X8_SACSY</name>
<keyword evidence="3" id="KW-1185">Reference proteome</keyword>
<dbReference type="SUPFAM" id="SSF109604">
    <property type="entry name" value="HD-domain/PDEase-like"/>
    <property type="match status" value="1"/>
</dbReference>
<dbReference type="RefSeq" id="WP_033431808.1">
    <property type="nucleotide sequence ID" value="NZ_CP034550.1"/>
</dbReference>
<reference evidence="3" key="1">
    <citation type="journal article" date="2021" name="Curr. Microbiol.">
        <title>Complete genome of nocamycin-producing strain Saccharothrix syringae NRRL B-16468 reveals the biosynthetic potential for secondary metabolites.</title>
        <authorList>
            <person name="Mo X."/>
            <person name="Yang S."/>
        </authorList>
    </citation>
    <scope>NUCLEOTIDE SEQUENCE [LARGE SCALE GENOMIC DNA]</scope>
    <source>
        <strain evidence="3">ATCC 51364 / DSM 43886 / JCM 6844 / KCTC 9398 / NBRC 14523 / NRRL B-16468 / INA 2240</strain>
    </source>
</reference>
<evidence type="ECO:0000259" key="1">
    <source>
        <dbReference type="Pfam" id="PF01966"/>
    </source>
</evidence>
<feature type="domain" description="HD" evidence="1">
    <location>
        <begin position="19"/>
        <end position="124"/>
    </location>
</feature>
<evidence type="ECO:0000313" key="2">
    <source>
        <dbReference type="EMBL" id="QFZ19514.1"/>
    </source>
</evidence>
<dbReference type="InterPro" id="IPR003607">
    <property type="entry name" value="HD/PDEase_dom"/>
</dbReference>